<dbReference type="Pfam" id="PF13149">
    <property type="entry name" value="Mfa_like_1"/>
    <property type="match status" value="1"/>
</dbReference>
<feature type="signal peptide" evidence="1">
    <location>
        <begin position="1"/>
        <end position="23"/>
    </location>
</feature>
<name>A0ABR7E9F6_9BACT</name>
<dbReference type="InterPro" id="IPR025049">
    <property type="entry name" value="Mfa-like_1"/>
</dbReference>
<sequence length="319" mass="34124">MKRQRIYLLLFPALLLVSGCSDSEQSEPEQVPIELHAQGDATVETKADADQAITKAFGTTVFASMRSGDYTGLTSPANVKEWKIDTEVQTNGTVPLSENPTYPENGDWLYLIAVAPKASSYSDNDGKVTYTLAGQTDLMYASQISGNRWNGSRFVNTDGSGTPLTYKHLLTQLTFKAMKKVTGGLTVKVKKITVTTTNSVTLALTDGETSFSGSGELFLELPDDGTEISGTTATSLSNSLLLPPLTGTSDVYKLTVETSIGTFKDLEITPQSDGENLSFAGGTSHEITLNIGDKELGISSVTVSGWVPVIQNDDLNLVE</sequence>
<dbReference type="EMBL" id="JACOOI010000055">
    <property type="protein sequence ID" value="MBC5646402.1"/>
    <property type="molecule type" value="Genomic_DNA"/>
</dbReference>
<comment type="caution">
    <text evidence="2">The sequence shown here is derived from an EMBL/GenBank/DDBJ whole genome shotgun (WGS) entry which is preliminary data.</text>
</comment>
<dbReference type="Proteomes" id="UP000644010">
    <property type="component" value="Unassembled WGS sequence"/>
</dbReference>
<evidence type="ECO:0000256" key="1">
    <source>
        <dbReference type="SAM" id="SignalP"/>
    </source>
</evidence>
<keyword evidence="1" id="KW-0732">Signal</keyword>
<feature type="chain" id="PRO_5046618826" evidence="1">
    <location>
        <begin position="24"/>
        <end position="319"/>
    </location>
</feature>
<proteinExistence type="predicted"/>
<evidence type="ECO:0000313" key="3">
    <source>
        <dbReference type="Proteomes" id="UP000644010"/>
    </source>
</evidence>
<keyword evidence="3" id="KW-1185">Reference proteome</keyword>
<dbReference type="PROSITE" id="PS51257">
    <property type="entry name" value="PROKAR_LIPOPROTEIN"/>
    <property type="match status" value="1"/>
</dbReference>
<accession>A0ABR7E9F6</accession>
<dbReference type="Gene3D" id="2.60.40.2630">
    <property type="match status" value="1"/>
</dbReference>
<dbReference type="RefSeq" id="WP_186961876.1">
    <property type="nucleotide sequence ID" value="NZ_JACOOI010000055.1"/>
</dbReference>
<evidence type="ECO:0000313" key="2">
    <source>
        <dbReference type="EMBL" id="MBC5646402.1"/>
    </source>
</evidence>
<gene>
    <name evidence="2" type="ORF">H8S77_26415</name>
</gene>
<reference evidence="2 3" key="1">
    <citation type="submission" date="2020-08" db="EMBL/GenBank/DDBJ databases">
        <title>Genome public.</title>
        <authorList>
            <person name="Liu C."/>
            <person name="Sun Q."/>
        </authorList>
    </citation>
    <scope>NUCLEOTIDE SEQUENCE [LARGE SCALE GENOMIC DNA]</scope>
    <source>
        <strain evidence="2 3">BX2</strain>
    </source>
</reference>
<organism evidence="2 3">
    <name type="scientific">Parabacteroides segnis</name>
    <dbReference type="NCBI Taxonomy" id="2763058"/>
    <lineage>
        <taxon>Bacteria</taxon>
        <taxon>Pseudomonadati</taxon>
        <taxon>Bacteroidota</taxon>
        <taxon>Bacteroidia</taxon>
        <taxon>Bacteroidales</taxon>
        <taxon>Tannerellaceae</taxon>
        <taxon>Parabacteroides</taxon>
    </lineage>
</organism>
<protein>
    <submittedName>
        <fullName evidence="2">Fimbrillin family protein</fullName>
    </submittedName>
</protein>